<organism evidence="5 6">
    <name type="scientific">Abyssibacter profundi</name>
    <dbReference type="NCBI Taxonomy" id="2182787"/>
    <lineage>
        <taxon>Bacteria</taxon>
        <taxon>Pseudomonadati</taxon>
        <taxon>Pseudomonadota</taxon>
        <taxon>Gammaproteobacteria</taxon>
        <taxon>Chromatiales</taxon>
        <taxon>Oceanococcaceae</taxon>
        <taxon>Abyssibacter</taxon>
    </lineage>
</organism>
<reference evidence="5 6" key="1">
    <citation type="submission" date="2018-05" db="EMBL/GenBank/DDBJ databases">
        <title>Abyssibacter profundi OUC007T gen. nov., sp. nov, a marine bacterium isolated from seawater of the Mariana Trench.</title>
        <authorList>
            <person name="Zhou S."/>
        </authorList>
    </citation>
    <scope>NUCLEOTIDE SEQUENCE [LARGE SCALE GENOMIC DNA]</scope>
    <source>
        <strain evidence="5 6">OUC007</strain>
    </source>
</reference>
<dbReference type="GO" id="GO:0005524">
    <property type="term" value="F:ATP binding"/>
    <property type="evidence" value="ECO:0007669"/>
    <property type="project" value="UniProtKB-KW"/>
</dbReference>
<dbReference type="CDD" id="cd00293">
    <property type="entry name" value="USP-like"/>
    <property type="match status" value="2"/>
</dbReference>
<dbReference type="EMBL" id="QEQK01000003">
    <property type="protein sequence ID" value="PWN57013.1"/>
    <property type="molecule type" value="Genomic_DNA"/>
</dbReference>
<dbReference type="InterPro" id="IPR014729">
    <property type="entry name" value="Rossmann-like_a/b/a_fold"/>
</dbReference>
<evidence type="ECO:0000313" key="6">
    <source>
        <dbReference type="Proteomes" id="UP000251800"/>
    </source>
</evidence>
<dbReference type="PANTHER" id="PTHR46268">
    <property type="entry name" value="STRESS RESPONSE PROTEIN NHAX"/>
    <property type="match status" value="1"/>
</dbReference>
<dbReference type="AlphaFoldDB" id="A0A363UNL2"/>
<comment type="similarity">
    <text evidence="1">Belongs to the universal stress protein A family.</text>
</comment>
<dbReference type="PRINTS" id="PR01438">
    <property type="entry name" value="UNVRSLSTRESS"/>
</dbReference>
<dbReference type="Gene3D" id="3.40.50.620">
    <property type="entry name" value="HUPs"/>
    <property type="match status" value="2"/>
</dbReference>
<evidence type="ECO:0000256" key="3">
    <source>
        <dbReference type="ARBA" id="ARBA00022840"/>
    </source>
</evidence>
<gene>
    <name evidence="5" type="ORF">DEH80_03480</name>
</gene>
<keyword evidence="3" id="KW-0067">ATP-binding</keyword>
<feature type="domain" description="UspA" evidence="4">
    <location>
        <begin position="24"/>
        <end position="157"/>
    </location>
</feature>
<keyword evidence="2" id="KW-0547">Nucleotide-binding</keyword>
<name>A0A363UNL2_9GAMM</name>
<protein>
    <recommendedName>
        <fullName evidence="4">UspA domain-containing protein</fullName>
    </recommendedName>
</protein>
<sequence length="302" mass="32513">MSAHGRAIMGTRSAGVAVMSNSIQQILVGTDFSEPSINAVLHADALAQLCQANLTALFAQVLHDDLSAGVLDAQWDQFRDRVGERFAALKSEYQVDFESRVERDVSARNALLRTAESVDADLIIVGTHGRTGMGRLALGSVAEGVVRDAPVSVLSVHYTTPHAPYRRILVPVDLSDRSGATLRYAASLAEDFGAELAVVHVVEPLTVPPYFPLDYCAPAPDEVRGAVVEFVRKQLPDQDVPVHVLSSRVAEGVCRLAEDQDFDLIVTGTRGLHGLMRLALGSVAEKILRLSGVPVWIYKPAG</sequence>
<dbReference type="InterPro" id="IPR006015">
    <property type="entry name" value="Universal_stress_UspA"/>
</dbReference>
<evidence type="ECO:0000256" key="1">
    <source>
        <dbReference type="ARBA" id="ARBA00008791"/>
    </source>
</evidence>
<comment type="caution">
    <text evidence="5">The sequence shown here is derived from an EMBL/GenBank/DDBJ whole genome shotgun (WGS) entry which is preliminary data.</text>
</comment>
<keyword evidence="6" id="KW-1185">Reference proteome</keyword>
<evidence type="ECO:0000259" key="4">
    <source>
        <dbReference type="Pfam" id="PF00582"/>
    </source>
</evidence>
<proteinExistence type="inferred from homology"/>
<evidence type="ECO:0000256" key="2">
    <source>
        <dbReference type="ARBA" id="ARBA00022741"/>
    </source>
</evidence>
<dbReference type="PANTHER" id="PTHR46268:SF27">
    <property type="entry name" value="UNIVERSAL STRESS PROTEIN RV2623"/>
    <property type="match status" value="1"/>
</dbReference>
<evidence type="ECO:0000313" key="5">
    <source>
        <dbReference type="EMBL" id="PWN57013.1"/>
    </source>
</evidence>
<feature type="domain" description="UspA" evidence="4">
    <location>
        <begin position="165"/>
        <end position="299"/>
    </location>
</feature>
<dbReference type="Proteomes" id="UP000251800">
    <property type="component" value="Unassembled WGS sequence"/>
</dbReference>
<dbReference type="InterPro" id="IPR006016">
    <property type="entry name" value="UspA"/>
</dbReference>
<dbReference type="SUPFAM" id="SSF52402">
    <property type="entry name" value="Adenine nucleotide alpha hydrolases-like"/>
    <property type="match status" value="2"/>
</dbReference>
<dbReference type="Pfam" id="PF00582">
    <property type="entry name" value="Usp"/>
    <property type="match status" value="2"/>
</dbReference>
<accession>A0A363UNL2</accession>